<evidence type="ECO:0000313" key="2">
    <source>
        <dbReference type="Proteomes" id="UP000070121"/>
    </source>
</evidence>
<accession>A0A135T2T1</accession>
<dbReference type="Proteomes" id="UP000070121">
    <property type="component" value="Unassembled WGS sequence"/>
</dbReference>
<organism evidence="1 2">
    <name type="scientific">Colletotrichum salicis</name>
    <dbReference type="NCBI Taxonomy" id="1209931"/>
    <lineage>
        <taxon>Eukaryota</taxon>
        <taxon>Fungi</taxon>
        <taxon>Dikarya</taxon>
        <taxon>Ascomycota</taxon>
        <taxon>Pezizomycotina</taxon>
        <taxon>Sordariomycetes</taxon>
        <taxon>Hypocreomycetidae</taxon>
        <taxon>Glomerellales</taxon>
        <taxon>Glomerellaceae</taxon>
        <taxon>Colletotrichum</taxon>
        <taxon>Colletotrichum acutatum species complex</taxon>
    </lineage>
</organism>
<sequence>MPQHLHNLPHSLLPLAPLLRHSIQKLLPHQPNPPLHTALIRRRRPPLSLDFQHLPPAHLLLKHRLQPLLVGEEPGVYGDGLLYPHAPRDGHDDGGTHLGYVA</sequence>
<gene>
    <name evidence="1" type="ORF">CSAL01_09396</name>
</gene>
<dbReference type="EMBL" id="JFFI01002128">
    <property type="protein sequence ID" value="KXH42452.1"/>
    <property type="molecule type" value="Genomic_DNA"/>
</dbReference>
<keyword evidence="2" id="KW-1185">Reference proteome</keyword>
<name>A0A135T2T1_9PEZI</name>
<proteinExistence type="predicted"/>
<evidence type="ECO:0000313" key="1">
    <source>
        <dbReference type="EMBL" id="KXH42452.1"/>
    </source>
</evidence>
<reference evidence="1 2" key="1">
    <citation type="submission" date="2014-02" db="EMBL/GenBank/DDBJ databases">
        <title>The genome sequence of Colletotrichum salicis CBS 607.94.</title>
        <authorList>
            <person name="Baroncelli R."/>
            <person name="Thon M.R."/>
        </authorList>
    </citation>
    <scope>NUCLEOTIDE SEQUENCE [LARGE SCALE GENOMIC DNA]</scope>
    <source>
        <strain evidence="1 2">CBS 607.94</strain>
    </source>
</reference>
<protein>
    <submittedName>
        <fullName evidence="1">Uncharacterized protein</fullName>
    </submittedName>
</protein>
<comment type="caution">
    <text evidence="1">The sequence shown here is derived from an EMBL/GenBank/DDBJ whole genome shotgun (WGS) entry which is preliminary data.</text>
</comment>
<dbReference type="AlphaFoldDB" id="A0A135T2T1"/>